<evidence type="ECO:0000313" key="1">
    <source>
        <dbReference type="EMBL" id="KAJ8616412.1"/>
    </source>
</evidence>
<evidence type="ECO:0000313" key="2">
    <source>
        <dbReference type="Proteomes" id="UP001234297"/>
    </source>
</evidence>
<proteinExistence type="predicted"/>
<keyword evidence="2" id="KW-1185">Reference proteome</keyword>
<gene>
    <name evidence="1" type="ORF">MRB53_035784</name>
</gene>
<dbReference type="Proteomes" id="UP001234297">
    <property type="component" value="Chromosome 12"/>
</dbReference>
<reference evidence="1 2" key="1">
    <citation type="journal article" date="2022" name="Hortic Res">
        <title>A haplotype resolved chromosomal level avocado genome allows analysis of novel avocado genes.</title>
        <authorList>
            <person name="Nath O."/>
            <person name="Fletcher S.J."/>
            <person name="Hayward A."/>
            <person name="Shaw L.M."/>
            <person name="Masouleh A.K."/>
            <person name="Furtado A."/>
            <person name="Henry R.J."/>
            <person name="Mitter N."/>
        </authorList>
    </citation>
    <scope>NUCLEOTIDE SEQUENCE [LARGE SCALE GENOMIC DNA]</scope>
    <source>
        <strain evidence="2">cv. Hass</strain>
    </source>
</reference>
<accession>A0ACC2K632</accession>
<name>A0ACC2K632_PERAE</name>
<organism evidence="1 2">
    <name type="scientific">Persea americana</name>
    <name type="common">Avocado</name>
    <dbReference type="NCBI Taxonomy" id="3435"/>
    <lineage>
        <taxon>Eukaryota</taxon>
        <taxon>Viridiplantae</taxon>
        <taxon>Streptophyta</taxon>
        <taxon>Embryophyta</taxon>
        <taxon>Tracheophyta</taxon>
        <taxon>Spermatophyta</taxon>
        <taxon>Magnoliopsida</taxon>
        <taxon>Magnoliidae</taxon>
        <taxon>Laurales</taxon>
        <taxon>Lauraceae</taxon>
        <taxon>Persea</taxon>
    </lineage>
</organism>
<comment type="caution">
    <text evidence="1">The sequence shown here is derived from an EMBL/GenBank/DDBJ whole genome shotgun (WGS) entry which is preliminary data.</text>
</comment>
<protein>
    <submittedName>
        <fullName evidence="1">Uncharacterized protein</fullName>
    </submittedName>
</protein>
<sequence>MEGSSNEPIPFLSPISFDFLDEDDDRYRYKEERHITGMCYNNGRNSNSLSLNNNSFPLIDSTNNQRPRYPTPSANAFLGLGVPLLSPLALDLGPTIPRYPPPPSASAEAFLCVAETDLLNSRRRAMRSLSSSRGSSPSPLSPIENLETPPSRSPPGFKRTTPTQGKVAGEEVLVMDGILVDACVNRTVTRPPLDSSGNILYKTEICNSWVDTGFCRYGSKCQYAHGKEELRPSRLRKFKPELCKSFVLTGTCAFGPKCRYSHPEAARPTKMATTETGLETVEASPAKTATEAEEMVADAEAYINKVLYGPSQRRRLPSFRGKEEVRPSTLGMMTGPMVDSKTDYHAKLQFTQEKEEPRSSRPTKFKPKSSHGKDELRPSTLGMMTGPMVDSSGMTGSNSLKTNCHSKFQFAQEKEEPRSSWHPKFKPKIGRSSALTAKPTKTMAVEIEMKMMESAAPRTTAVTEAEEMVAAALGGSIADAESYINQVLYGSTTERRGRLPVFEEICPSEQ</sequence>
<dbReference type="EMBL" id="CM056820">
    <property type="protein sequence ID" value="KAJ8616412.1"/>
    <property type="molecule type" value="Genomic_DNA"/>
</dbReference>